<proteinExistence type="predicted"/>
<dbReference type="Pfam" id="PF04265">
    <property type="entry name" value="TPK_B1_binding"/>
    <property type="match status" value="1"/>
</dbReference>
<keyword evidence="2" id="KW-0547">Nucleotide-binding</keyword>
<dbReference type="SMART" id="SM00983">
    <property type="entry name" value="TPK_B1_binding"/>
    <property type="match status" value="1"/>
</dbReference>
<evidence type="ECO:0000259" key="5">
    <source>
        <dbReference type="SMART" id="SM00983"/>
    </source>
</evidence>
<dbReference type="AlphaFoldDB" id="A0A3P6V1B1"/>
<evidence type="ECO:0000313" key="7">
    <source>
        <dbReference type="Proteomes" id="UP000281553"/>
    </source>
</evidence>
<dbReference type="PANTHER" id="PTHR13622:SF8">
    <property type="entry name" value="THIAMIN PYROPHOSPHOKINASE 1"/>
    <property type="match status" value="1"/>
</dbReference>
<evidence type="ECO:0000313" key="6">
    <source>
        <dbReference type="EMBL" id="VDK83741.1"/>
    </source>
</evidence>
<dbReference type="GO" id="GO:0005524">
    <property type="term" value="F:ATP binding"/>
    <property type="evidence" value="ECO:0007669"/>
    <property type="project" value="UniProtKB-KW"/>
</dbReference>
<evidence type="ECO:0000256" key="2">
    <source>
        <dbReference type="ARBA" id="ARBA00022741"/>
    </source>
</evidence>
<reference evidence="6 7" key="1">
    <citation type="submission" date="2018-11" db="EMBL/GenBank/DDBJ databases">
        <authorList>
            <consortium name="Pathogen Informatics"/>
        </authorList>
    </citation>
    <scope>NUCLEOTIDE SEQUENCE [LARGE SCALE GENOMIC DNA]</scope>
</reference>
<dbReference type="InterPro" id="IPR007373">
    <property type="entry name" value="Thiamin_PyroPKinase_B1-bd"/>
</dbReference>
<evidence type="ECO:0000256" key="4">
    <source>
        <dbReference type="ARBA" id="ARBA00022840"/>
    </source>
</evidence>
<dbReference type="Gene3D" id="2.60.120.320">
    <property type="entry name" value="Thiamin pyrophosphokinase, thiamin-binding domain"/>
    <property type="match status" value="1"/>
</dbReference>
<organism evidence="6 7">
    <name type="scientific">Dibothriocephalus latus</name>
    <name type="common">Fish tapeworm</name>
    <name type="synonym">Diphyllobothrium latum</name>
    <dbReference type="NCBI Taxonomy" id="60516"/>
    <lineage>
        <taxon>Eukaryota</taxon>
        <taxon>Metazoa</taxon>
        <taxon>Spiralia</taxon>
        <taxon>Lophotrochozoa</taxon>
        <taxon>Platyhelminthes</taxon>
        <taxon>Cestoda</taxon>
        <taxon>Eucestoda</taxon>
        <taxon>Diphyllobothriidea</taxon>
        <taxon>Diphyllobothriidae</taxon>
        <taxon>Dibothriocephalus</taxon>
    </lineage>
</organism>
<dbReference type="Gene3D" id="3.40.50.10240">
    <property type="entry name" value="Thiamin pyrophosphokinase, catalytic domain"/>
    <property type="match status" value="1"/>
</dbReference>
<keyword evidence="1" id="KW-0808">Transferase</keyword>
<dbReference type="PANTHER" id="PTHR13622">
    <property type="entry name" value="THIAMIN PYROPHOSPHOKINASE"/>
    <property type="match status" value="1"/>
</dbReference>
<evidence type="ECO:0000256" key="1">
    <source>
        <dbReference type="ARBA" id="ARBA00022679"/>
    </source>
</evidence>
<dbReference type="Proteomes" id="UP000281553">
    <property type="component" value="Unassembled WGS sequence"/>
</dbReference>
<keyword evidence="3" id="KW-0418">Kinase</keyword>
<name>A0A3P6V1B1_DIBLA</name>
<dbReference type="OrthoDB" id="6273242at2759"/>
<gene>
    <name evidence="6" type="ORF">DILT_LOCUS3502</name>
</gene>
<keyword evidence="4" id="KW-0067">ATP-binding</keyword>
<dbReference type="GO" id="GO:0009229">
    <property type="term" value="P:thiamine diphosphate biosynthetic process"/>
    <property type="evidence" value="ECO:0007669"/>
    <property type="project" value="InterPro"/>
</dbReference>
<dbReference type="SUPFAM" id="SSF63862">
    <property type="entry name" value="Thiamin pyrophosphokinase, substrate-binding domain"/>
    <property type="match status" value="1"/>
</dbReference>
<feature type="domain" description="Thiamin pyrophosphokinase thiamin-binding" evidence="5">
    <location>
        <begin position="69"/>
        <end position="126"/>
    </location>
</feature>
<dbReference type="InterPro" id="IPR036759">
    <property type="entry name" value="TPK_catalytic_sf"/>
</dbReference>
<dbReference type="InterPro" id="IPR036371">
    <property type="entry name" value="TPK_B1-bd_sf"/>
</dbReference>
<accession>A0A3P6V1B1</accession>
<dbReference type="EMBL" id="UYRU01043765">
    <property type="protein sequence ID" value="VDK83741.1"/>
    <property type="molecule type" value="Genomic_DNA"/>
</dbReference>
<dbReference type="GO" id="GO:0016301">
    <property type="term" value="F:kinase activity"/>
    <property type="evidence" value="ECO:0007669"/>
    <property type="project" value="UniProtKB-KW"/>
</dbReference>
<keyword evidence="7" id="KW-1185">Reference proteome</keyword>
<protein>
    <recommendedName>
        <fullName evidence="5">Thiamin pyrophosphokinase thiamin-binding domain-containing protein</fullName>
    </recommendedName>
</protein>
<dbReference type="GO" id="GO:0004788">
    <property type="term" value="F:thiamine diphosphokinase activity"/>
    <property type="evidence" value="ECO:0007669"/>
    <property type="project" value="InterPro"/>
</dbReference>
<sequence length="138" mass="15415">MPRRCFSRDSFNERFGQMHKINFIVALYGSGGRADHVMGILKTLFIARDLTELPVMLVTESSISWLLKGSHAIRLESEHIGTKCGLIPLGHSSTVSTTGLVWNLGIISTSNEVNDTKITIDCDHPILFTIENRMEISR</sequence>
<dbReference type="GO" id="GO:0030975">
    <property type="term" value="F:thiamine binding"/>
    <property type="evidence" value="ECO:0007669"/>
    <property type="project" value="InterPro"/>
</dbReference>
<evidence type="ECO:0000256" key="3">
    <source>
        <dbReference type="ARBA" id="ARBA00022777"/>
    </source>
</evidence>